<gene>
    <name evidence="2" type="ORF">Aco04nite_44130</name>
</gene>
<evidence type="ECO:0000313" key="2">
    <source>
        <dbReference type="EMBL" id="GIM75189.1"/>
    </source>
</evidence>
<dbReference type="InterPro" id="IPR040891">
    <property type="entry name" value="HEPN_SAV_6107"/>
</dbReference>
<comment type="caution">
    <text evidence="2">The sequence shown here is derived from an EMBL/GenBank/DDBJ whole genome shotgun (WGS) entry which is preliminary data.</text>
</comment>
<dbReference type="Proteomes" id="UP000680865">
    <property type="component" value="Unassembled WGS sequence"/>
</dbReference>
<evidence type="ECO:0000313" key="3">
    <source>
        <dbReference type="Proteomes" id="UP000680865"/>
    </source>
</evidence>
<keyword evidence="3" id="KW-1185">Reference proteome</keyword>
<evidence type="ECO:0000259" key="1">
    <source>
        <dbReference type="Pfam" id="PF18726"/>
    </source>
</evidence>
<sequence>MGSNPPPVSPAAPALWEAGTWEPAAGESGAAVPSVPARPAADSIAPALAAPPALASPGGLAQVRADYARPVQMAVDLSAVGRPVAAPSVPAELDAVPVFSVPISSVPAPRQAPRAELSGRPSVYGMAHAPTAGALDAPTVPANLLPNRTPAQLLAIAHGGLVEAGRTRPDGLRYAAAHLAALRAAAAVLAARARPAAPTRRNQVTSVWSLLVLVAPEFGEWASYFALGAGKRAAAEAGIPRVVTAREADDLLMAAESFVAQVQSALGVAYQPRLEAA</sequence>
<protein>
    <recommendedName>
        <fullName evidence="1">SAV-6107-like HEPN domain-containing protein</fullName>
    </recommendedName>
</protein>
<dbReference type="AlphaFoldDB" id="A0A919VQQ4"/>
<name>A0A919VQQ4_9ACTN</name>
<dbReference type="EMBL" id="BOQP01000022">
    <property type="protein sequence ID" value="GIM75189.1"/>
    <property type="molecule type" value="Genomic_DNA"/>
</dbReference>
<accession>A0A919VQQ4</accession>
<feature type="domain" description="SAV-6107-like HEPN" evidence="1">
    <location>
        <begin position="166"/>
        <end position="263"/>
    </location>
</feature>
<proteinExistence type="predicted"/>
<reference evidence="2" key="1">
    <citation type="submission" date="2021-03" db="EMBL/GenBank/DDBJ databases">
        <title>Whole genome shotgun sequence of Actinoplanes consettensis NBRC 14913.</title>
        <authorList>
            <person name="Komaki H."/>
            <person name="Tamura T."/>
        </authorList>
    </citation>
    <scope>NUCLEOTIDE SEQUENCE</scope>
    <source>
        <strain evidence="2">NBRC 14913</strain>
    </source>
</reference>
<organism evidence="2 3">
    <name type="scientific">Winogradskya consettensis</name>
    <dbReference type="NCBI Taxonomy" id="113560"/>
    <lineage>
        <taxon>Bacteria</taxon>
        <taxon>Bacillati</taxon>
        <taxon>Actinomycetota</taxon>
        <taxon>Actinomycetes</taxon>
        <taxon>Micromonosporales</taxon>
        <taxon>Micromonosporaceae</taxon>
        <taxon>Winogradskya</taxon>
    </lineage>
</organism>
<dbReference type="Pfam" id="PF18726">
    <property type="entry name" value="HEPN_SAV_6107"/>
    <property type="match status" value="1"/>
</dbReference>